<accession>A0A414FHW6</accession>
<evidence type="ECO:0000313" key="2">
    <source>
        <dbReference type="EMBL" id="RHD46804.1"/>
    </source>
</evidence>
<dbReference type="Pfam" id="PF26110">
    <property type="entry name" value="GAPS4b_N"/>
    <property type="match status" value="1"/>
</dbReference>
<dbReference type="InterPro" id="IPR058955">
    <property type="entry name" value="GAPS4b_N"/>
</dbReference>
<gene>
    <name evidence="2" type="ORF">DW789_15675</name>
</gene>
<comment type="caution">
    <text evidence="2">The sequence shown here is derived from an EMBL/GenBank/DDBJ whole genome shotgun (WGS) entry which is preliminary data.</text>
</comment>
<dbReference type="Proteomes" id="UP000284361">
    <property type="component" value="Unassembled WGS sequence"/>
</dbReference>
<feature type="domain" description="GAPS4b N-terminal" evidence="1">
    <location>
        <begin position="16"/>
        <end position="78"/>
    </location>
</feature>
<dbReference type="AlphaFoldDB" id="A0A414FHW6"/>
<dbReference type="RefSeq" id="WP_118166294.1">
    <property type="nucleotide sequence ID" value="NZ_QSJG01000062.1"/>
</dbReference>
<evidence type="ECO:0000313" key="3">
    <source>
        <dbReference type="Proteomes" id="UP000284361"/>
    </source>
</evidence>
<reference evidence="2 3" key="1">
    <citation type="submission" date="2018-08" db="EMBL/GenBank/DDBJ databases">
        <title>A genome reference for cultivated species of the human gut microbiota.</title>
        <authorList>
            <person name="Zou Y."/>
            <person name="Xue W."/>
            <person name="Luo G."/>
        </authorList>
    </citation>
    <scope>NUCLEOTIDE SEQUENCE [LARGE SCALE GENOMIC DNA]</scope>
    <source>
        <strain evidence="2 3">AM31-10</strain>
    </source>
</reference>
<evidence type="ECO:0000259" key="1">
    <source>
        <dbReference type="Pfam" id="PF26110"/>
    </source>
</evidence>
<protein>
    <recommendedName>
        <fullName evidence="1">GAPS4b N-terminal domain-containing protein</fullName>
    </recommendedName>
</protein>
<organism evidence="2 3">
    <name type="scientific">Phocaeicola plebeius</name>
    <dbReference type="NCBI Taxonomy" id="310297"/>
    <lineage>
        <taxon>Bacteria</taxon>
        <taxon>Pseudomonadati</taxon>
        <taxon>Bacteroidota</taxon>
        <taxon>Bacteroidia</taxon>
        <taxon>Bacteroidales</taxon>
        <taxon>Bacteroidaceae</taxon>
        <taxon>Phocaeicola</taxon>
    </lineage>
</organism>
<proteinExistence type="predicted"/>
<sequence>MNTEHKDIDKFIPFGEALRGFANQKFISAYELQSILKERGIFVLNTDKDYIVPFMQTLLLSPAEFDRIREAFSRKEDNEKKISRDIPFPVDAILYQPDMMAVNVNDYLQKYLPTCELVHPVIFVQDKGNPNHIIASFKLIRHDMNKSWYEQTNEFSGSVEIINDKGKGTIRVTHTSSETKDFAEHIVKTQIKQYKKKGILQENIQPQKILFSTFTNTTRFTFFFRLTTKIEDTNVFTFDDIKDISIKPQDECALPEEILWMENIQRIIISGKSLSEKSFMKEERFYKNLELWSIEATFKYDYNGKKGDVCICFGFPDYNSKGGSAEFEINIKSLTPSSSLNPKEKRNLKSKLLIIMDKQKSLVYSKFLEYINKKATK</sequence>
<dbReference type="EMBL" id="QSJG01000062">
    <property type="protein sequence ID" value="RHD46804.1"/>
    <property type="molecule type" value="Genomic_DNA"/>
</dbReference>
<name>A0A414FHW6_9BACT</name>